<name>A0A6I9VXA1_BACDO</name>
<dbReference type="GeneID" id="105230032"/>
<dbReference type="InParanoid" id="A0A6I9VXA1"/>
<feature type="chain" id="PRO_5045900864" evidence="1">
    <location>
        <begin position="29"/>
        <end position="332"/>
    </location>
</feature>
<evidence type="ECO:0000256" key="1">
    <source>
        <dbReference type="SAM" id="SignalP"/>
    </source>
</evidence>
<feature type="domain" description="C-type lectin" evidence="2">
    <location>
        <begin position="183"/>
        <end position="309"/>
    </location>
</feature>
<evidence type="ECO:0000313" key="4">
    <source>
        <dbReference type="RefSeq" id="XP_011208902.2"/>
    </source>
</evidence>
<dbReference type="InterPro" id="IPR001304">
    <property type="entry name" value="C-type_lectin-like"/>
</dbReference>
<sequence length="332" mass="37520">MTVCNRMPTARVLTQLLLFTIGISHNKATCPRGTHLDKLKFSLVRMCQRSEMPAIAYKNAFTLEECVREAKLARGLALNFGTRLRSKQMVGGSDAFAILLTRLQQITRPNSTHNKENRQSVWQQPQHHFNCHILACPENNTMRSLVNDSRYDYYSLYGEPIATRNYSCVPQVGLFQLQVRAASFVNATRYCRNATDIGGVAMLAHVASALRTDAFAALLRIYNEAARQQRERQHTLAYVGLHFNRSYSSEAIEYRNMEQEPLYCFQYVAWAPGHPRNGEMLANVSCVAVSSDNTWLTVDCERELPAICEIYTSRSVLNETFITAGTCAPKTS</sequence>
<organism evidence="3 4">
    <name type="scientific">Bactrocera dorsalis</name>
    <name type="common">Oriental fruit fly</name>
    <name type="synonym">Dacus dorsalis</name>
    <dbReference type="NCBI Taxonomy" id="27457"/>
    <lineage>
        <taxon>Eukaryota</taxon>
        <taxon>Metazoa</taxon>
        <taxon>Ecdysozoa</taxon>
        <taxon>Arthropoda</taxon>
        <taxon>Hexapoda</taxon>
        <taxon>Insecta</taxon>
        <taxon>Pterygota</taxon>
        <taxon>Neoptera</taxon>
        <taxon>Endopterygota</taxon>
        <taxon>Diptera</taxon>
        <taxon>Brachycera</taxon>
        <taxon>Muscomorpha</taxon>
        <taxon>Tephritoidea</taxon>
        <taxon>Tephritidae</taxon>
        <taxon>Bactrocera</taxon>
        <taxon>Bactrocera</taxon>
    </lineage>
</organism>
<dbReference type="Pfam" id="PF00059">
    <property type="entry name" value="Lectin_C"/>
    <property type="match status" value="1"/>
</dbReference>
<dbReference type="RefSeq" id="XP_011208902.2">
    <property type="nucleotide sequence ID" value="XM_011210600.4"/>
</dbReference>
<dbReference type="AlphaFoldDB" id="A0A6I9VXA1"/>
<proteinExistence type="predicted"/>
<dbReference type="Proteomes" id="UP001652620">
    <property type="component" value="Chromosome 3"/>
</dbReference>
<gene>
    <name evidence="4" type="primary">LOC105230032</name>
</gene>
<protein>
    <submittedName>
        <fullName evidence="4">Uncharacterized protein LOC105230032</fullName>
    </submittedName>
</protein>
<reference evidence="4" key="1">
    <citation type="submission" date="2025-08" db="UniProtKB">
        <authorList>
            <consortium name="RefSeq"/>
        </authorList>
    </citation>
    <scope>IDENTIFICATION</scope>
    <source>
        <tissue evidence="4">Adult</tissue>
    </source>
</reference>
<feature type="signal peptide" evidence="1">
    <location>
        <begin position="1"/>
        <end position="28"/>
    </location>
</feature>
<dbReference type="InterPro" id="IPR016187">
    <property type="entry name" value="CTDL_fold"/>
</dbReference>
<keyword evidence="3" id="KW-1185">Reference proteome</keyword>
<keyword evidence="1" id="KW-0732">Signal</keyword>
<evidence type="ECO:0000259" key="2">
    <source>
        <dbReference type="PROSITE" id="PS50041"/>
    </source>
</evidence>
<dbReference type="OrthoDB" id="8066719at2759"/>
<dbReference type="KEGG" id="bdr:105230032"/>
<evidence type="ECO:0000313" key="3">
    <source>
        <dbReference type="Proteomes" id="UP001652620"/>
    </source>
</evidence>
<dbReference type="SUPFAM" id="SSF56436">
    <property type="entry name" value="C-type lectin-like"/>
    <property type="match status" value="1"/>
</dbReference>
<dbReference type="PROSITE" id="PS50041">
    <property type="entry name" value="C_TYPE_LECTIN_2"/>
    <property type="match status" value="1"/>
</dbReference>
<dbReference type="Gene3D" id="3.10.100.10">
    <property type="entry name" value="Mannose-Binding Protein A, subunit A"/>
    <property type="match status" value="1"/>
</dbReference>
<dbReference type="InterPro" id="IPR016186">
    <property type="entry name" value="C-type_lectin-like/link_sf"/>
</dbReference>
<dbReference type="CDD" id="cd00037">
    <property type="entry name" value="CLECT"/>
    <property type="match status" value="1"/>
</dbReference>
<accession>A0A6I9VXA1</accession>